<dbReference type="AlphaFoldDB" id="A0AAD8YJG6"/>
<accession>A0AAD8YJG6</accession>
<proteinExistence type="predicted"/>
<protein>
    <submittedName>
        <fullName evidence="2">Uncharacterized protein</fullName>
    </submittedName>
</protein>
<keyword evidence="3" id="KW-1185">Reference proteome</keyword>
<evidence type="ECO:0000313" key="2">
    <source>
        <dbReference type="EMBL" id="KAK1747123.1"/>
    </source>
</evidence>
<comment type="caution">
    <text evidence="2">The sequence shown here is derived from an EMBL/GenBank/DDBJ whole genome shotgun (WGS) entry which is preliminary data.</text>
</comment>
<feature type="region of interest" description="Disordered" evidence="1">
    <location>
        <begin position="1"/>
        <end position="22"/>
    </location>
</feature>
<sequence length="444" mass="49779">MTSGENARIDSTTKDGNPESLALPEDKRHLTELHCFVRRNNVYLFCADANEVGVPKKGRKKSLTLGQVGIGCIHCRYSETKLKLKSSTYFPSSISGIYNATMIIQQRHFPVCPSVSKEIHVEYNKLKVLTARSASTKEYWVWAAKKLGLIDTSEGVFFHSNVNQAARSPVILPQIVSPDKLRSLVESSDKIFATEYAFYVLSQMTTCHFTESDRLGKRKRHPLNFPGLACKHCYGGNGSGRFFPLTLKTFSDVSKSLHVLSNHLQKCPKCPHGMSTHVKSLAEMHEVEKVSQPFGSQKIFFDLIWKRLHPELHGGLPFAPGDEQSSSLLKSEEYPSPPSALIQYSNQTQMPHVDAKITSIQAEEKPSALYDDDKSTRECLIPKKRYCVQSYLEQSTISTDHYPELPPLGESDYSETDMSAAMILANGFDRDCINSDYSPVIEEV</sequence>
<evidence type="ECO:0000256" key="1">
    <source>
        <dbReference type="SAM" id="MobiDB-lite"/>
    </source>
</evidence>
<gene>
    <name evidence="2" type="ORF">QTG54_002467</name>
</gene>
<organism evidence="2 3">
    <name type="scientific">Skeletonema marinoi</name>
    <dbReference type="NCBI Taxonomy" id="267567"/>
    <lineage>
        <taxon>Eukaryota</taxon>
        <taxon>Sar</taxon>
        <taxon>Stramenopiles</taxon>
        <taxon>Ochrophyta</taxon>
        <taxon>Bacillariophyta</taxon>
        <taxon>Coscinodiscophyceae</taxon>
        <taxon>Thalassiosirophycidae</taxon>
        <taxon>Thalassiosirales</taxon>
        <taxon>Skeletonemataceae</taxon>
        <taxon>Skeletonema</taxon>
        <taxon>Skeletonema marinoi-dohrnii complex</taxon>
    </lineage>
</organism>
<dbReference type="EMBL" id="JATAAI010000003">
    <property type="protein sequence ID" value="KAK1747123.1"/>
    <property type="molecule type" value="Genomic_DNA"/>
</dbReference>
<dbReference type="Proteomes" id="UP001224775">
    <property type="component" value="Unassembled WGS sequence"/>
</dbReference>
<reference evidence="2" key="1">
    <citation type="submission" date="2023-06" db="EMBL/GenBank/DDBJ databases">
        <title>Survivors Of The Sea: Transcriptome response of Skeletonema marinoi to long-term dormancy.</title>
        <authorList>
            <person name="Pinder M.I.M."/>
            <person name="Kourtchenko O."/>
            <person name="Robertson E.K."/>
            <person name="Larsson T."/>
            <person name="Maumus F."/>
            <person name="Osuna-Cruz C.M."/>
            <person name="Vancaester E."/>
            <person name="Stenow R."/>
            <person name="Vandepoele K."/>
            <person name="Ploug H."/>
            <person name="Bruchert V."/>
            <person name="Godhe A."/>
            <person name="Topel M."/>
        </authorList>
    </citation>
    <scope>NUCLEOTIDE SEQUENCE</scope>
    <source>
        <strain evidence="2">R05AC</strain>
    </source>
</reference>
<evidence type="ECO:0000313" key="3">
    <source>
        <dbReference type="Proteomes" id="UP001224775"/>
    </source>
</evidence>
<feature type="compositionally biased region" description="Basic and acidic residues" evidence="1">
    <location>
        <begin position="7"/>
        <end position="17"/>
    </location>
</feature>
<name>A0AAD8YJG6_9STRA</name>